<dbReference type="AlphaFoldDB" id="A0A518AZA5"/>
<evidence type="ECO:0000313" key="14">
    <source>
        <dbReference type="EMBL" id="QDU60049.1"/>
    </source>
</evidence>
<dbReference type="InterPro" id="IPR036678">
    <property type="entry name" value="MutS_con_dom_sf"/>
</dbReference>
<keyword evidence="15" id="KW-1185">Reference proteome</keyword>
<evidence type="ECO:0000259" key="13">
    <source>
        <dbReference type="PROSITE" id="PS00486"/>
    </source>
</evidence>
<dbReference type="GO" id="GO:0140664">
    <property type="term" value="F:ATP-dependent DNA damage sensor activity"/>
    <property type="evidence" value="ECO:0007669"/>
    <property type="project" value="InterPro"/>
</dbReference>
<keyword evidence="6 9" id="KW-0238">DNA-binding</keyword>
<comment type="function">
    <text evidence="8 9">This protein is involved in the repair of mismatches in DNA. It is possible that it carries out the mismatch recognition step. This protein has a weak ATPase activity.</text>
</comment>
<organism evidence="14 15">
    <name type="scientific">Kolteria novifilia</name>
    <dbReference type="NCBI Taxonomy" id="2527975"/>
    <lineage>
        <taxon>Bacteria</taxon>
        <taxon>Pseudomonadati</taxon>
        <taxon>Planctomycetota</taxon>
        <taxon>Planctomycetia</taxon>
        <taxon>Kolteriales</taxon>
        <taxon>Kolteriaceae</taxon>
        <taxon>Kolteria</taxon>
    </lineage>
</organism>
<comment type="similarity">
    <text evidence="1 9 10">Belongs to the DNA mismatch repair MutS family.</text>
</comment>
<evidence type="ECO:0000256" key="7">
    <source>
        <dbReference type="ARBA" id="ARBA00023204"/>
    </source>
</evidence>
<dbReference type="HAMAP" id="MF_00096">
    <property type="entry name" value="MutS"/>
    <property type="match status" value="1"/>
</dbReference>
<dbReference type="InterPro" id="IPR036187">
    <property type="entry name" value="DNA_mismatch_repair_MutS_sf"/>
</dbReference>
<evidence type="ECO:0000256" key="2">
    <source>
        <dbReference type="ARBA" id="ARBA00021982"/>
    </source>
</evidence>
<dbReference type="GO" id="GO:0003684">
    <property type="term" value="F:damaged DNA binding"/>
    <property type="evidence" value="ECO:0007669"/>
    <property type="project" value="UniProtKB-UniRule"/>
</dbReference>
<dbReference type="InterPro" id="IPR007695">
    <property type="entry name" value="DNA_mismatch_repair_MutS-lik_N"/>
</dbReference>
<name>A0A518AZA5_9BACT</name>
<dbReference type="NCBIfam" id="TIGR01070">
    <property type="entry name" value="mutS1"/>
    <property type="match status" value="1"/>
</dbReference>
<dbReference type="InterPro" id="IPR007696">
    <property type="entry name" value="DNA_mismatch_repair_MutS_core"/>
</dbReference>
<evidence type="ECO:0000313" key="15">
    <source>
        <dbReference type="Proteomes" id="UP000317093"/>
    </source>
</evidence>
<sequence>MTLTPMMRQYLDTKEQVGDALLLFRMGDFYELFQDDAEEAARILGITLTSRDKGTNATPMAGFPYHALNQHLGKLLAAGRRVAICDQVEDPKQATGLVKREVTQIITPGTLTDDALLDPRTANYLVTLAAAPRGKPAGMAWLDVSTGRLTVADVANDFLAEELSRIEPSECLVPEENPFPAEVLLAVSNAVVTRRPPWTFARQNATDLLQRHFGVTSFAGFGVADDASSLLAAGALLQYVMETQRADLKHIARLIPYDRGRVMILDATTRRSLELTRTLRENKREGSLLATIDRTTTAAGARCLGDWLSHPLLDVEAIRYRQSAVAEWKDDPSSRSRLRELLRQTYDVERLAARVSTGRTSPRDLACLRSTLRWLPEIKAKLTGRQSRYNADLDENLSLFPELRARLEETLVDEPPIQLRDGSIIRDGYHAELDELRQIAAGGKQWIADFQRREAERAGIPTLKVGFNKVFGYYVEISNAHRDKIPEDFQRKQTLKNAERYITPELKEYEQKVLGAEERAKSLEYELFQRLRDEVSSQTIELQRLAQLLAELDTLLSLAELASSRQYVRPQVTEGSDLDIKGGRHPVLDVTMPAGRFIPNETRLDAEGETRLMLITGPNMAGKSTYIRQVALVTLLAQVGSFVPADSATIGVADRIFTRVGASDELGRGQSTFMVEMIETANILNNATAKSLVILDEIGRGTSTYDGVSLAWAIAEYLHDRTRCRTLFATHYHELIQLEETMAGLGNYNVAVREWKDEIIFLHQIVEGGADRSYGIHVAKLAGVPEEVLRRSQAILDQLERDPFGEQLHTPPQGQPTKHRRSYHQLSLFPTITAHPVLDQLRIVDSEELSEAEALALLRKLKAELAGDDEG</sequence>
<dbReference type="InterPro" id="IPR000432">
    <property type="entry name" value="DNA_mismatch_repair_MutS_C"/>
</dbReference>
<dbReference type="GO" id="GO:0006298">
    <property type="term" value="P:mismatch repair"/>
    <property type="evidence" value="ECO:0007669"/>
    <property type="project" value="UniProtKB-UniRule"/>
</dbReference>
<dbReference type="FunFam" id="3.40.1170.10:FF:000001">
    <property type="entry name" value="DNA mismatch repair protein MutS"/>
    <property type="match status" value="1"/>
</dbReference>
<dbReference type="KEGG" id="knv:Pan216_08860"/>
<keyword evidence="3 9" id="KW-0547">Nucleotide-binding</keyword>
<dbReference type="Gene3D" id="3.40.50.300">
    <property type="entry name" value="P-loop containing nucleotide triphosphate hydrolases"/>
    <property type="match status" value="1"/>
</dbReference>
<evidence type="ECO:0000256" key="8">
    <source>
        <dbReference type="ARBA" id="ARBA00024647"/>
    </source>
</evidence>
<dbReference type="Gene3D" id="3.30.420.110">
    <property type="entry name" value="MutS, connector domain"/>
    <property type="match status" value="1"/>
</dbReference>
<dbReference type="SMART" id="SM00533">
    <property type="entry name" value="MUTSd"/>
    <property type="match status" value="1"/>
</dbReference>
<proteinExistence type="inferred from homology"/>
<dbReference type="InterPro" id="IPR045076">
    <property type="entry name" value="MutS"/>
</dbReference>
<feature type="region of interest" description="Disordered" evidence="12">
    <location>
        <begin position="802"/>
        <end position="821"/>
    </location>
</feature>
<dbReference type="GO" id="GO:0005524">
    <property type="term" value="F:ATP binding"/>
    <property type="evidence" value="ECO:0007669"/>
    <property type="project" value="UniProtKB-UniRule"/>
</dbReference>
<dbReference type="CDD" id="cd03284">
    <property type="entry name" value="ABC_MutS1"/>
    <property type="match status" value="1"/>
</dbReference>
<keyword evidence="5 9" id="KW-0067">ATP-binding</keyword>
<dbReference type="InterPro" id="IPR007860">
    <property type="entry name" value="DNA_mmatch_repair_MutS_con_dom"/>
</dbReference>
<dbReference type="PANTHER" id="PTHR11361">
    <property type="entry name" value="DNA MISMATCH REPAIR PROTEIN MUTS FAMILY MEMBER"/>
    <property type="match status" value="1"/>
</dbReference>
<dbReference type="SUPFAM" id="SSF53150">
    <property type="entry name" value="DNA repair protein MutS, domain II"/>
    <property type="match status" value="1"/>
</dbReference>
<dbReference type="GO" id="GO:0030983">
    <property type="term" value="F:mismatched DNA binding"/>
    <property type="evidence" value="ECO:0007669"/>
    <property type="project" value="InterPro"/>
</dbReference>
<evidence type="ECO:0000256" key="5">
    <source>
        <dbReference type="ARBA" id="ARBA00022840"/>
    </source>
</evidence>
<dbReference type="InterPro" id="IPR016151">
    <property type="entry name" value="DNA_mismatch_repair_MutS_N"/>
</dbReference>
<feature type="binding site" evidence="9">
    <location>
        <begin position="617"/>
        <end position="624"/>
    </location>
    <ligand>
        <name>ATP</name>
        <dbReference type="ChEBI" id="CHEBI:30616"/>
    </ligand>
</feature>
<keyword evidence="4 9" id="KW-0227">DNA damage</keyword>
<reference evidence="14 15" key="1">
    <citation type="submission" date="2019-02" db="EMBL/GenBank/DDBJ databases">
        <title>Deep-cultivation of Planctomycetes and their phenomic and genomic characterization uncovers novel biology.</title>
        <authorList>
            <person name="Wiegand S."/>
            <person name="Jogler M."/>
            <person name="Boedeker C."/>
            <person name="Pinto D."/>
            <person name="Vollmers J."/>
            <person name="Rivas-Marin E."/>
            <person name="Kohn T."/>
            <person name="Peeters S.H."/>
            <person name="Heuer A."/>
            <person name="Rast P."/>
            <person name="Oberbeckmann S."/>
            <person name="Bunk B."/>
            <person name="Jeske O."/>
            <person name="Meyerdierks A."/>
            <person name="Storesund J.E."/>
            <person name="Kallscheuer N."/>
            <person name="Luecker S."/>
            <person name="Lage O.M."/>
            <person name="Pohl T."/>
            <person name="Merkel B.J."/>
            <person name="Hornburger P."/>
            <person name="Mueller R.-W."/>
            <person name="Bruemmer F."/>
            <person name="Labrenz M."/>
            <person name="Spormann A.M."/>
            <person name="Op den Camp H."/>
            <person name="Overmann J."/>
            <person name="Amann R."/>
            <person name="Jetten M.S.M."/>
            <person name="Mascher T."/>
            <person name="Medema M.H."/>
            <person name="Devos D.P."/>
            <person name="Kaster A.-K."/>
            <person name="Ovreas L."/>
            <person name="Rohde M."/>
            <person name="Galperin M.Y."/>
            <person name="Jogler C."/>
        </authorList>
    </citation>
    <scope>NUCLEOTIDE SEQUENCE [LARGE SCALE GENOMIC DNA]</scope>
    <source>
        <strain evidence="14 15">Pan216</strain>
    </source>
</reference>
<evidence type="ECO:0000256" key="4">
    <source>
        <dbReference type="ARBA" id="ARBA00022763"/>
    </source>
</evidence>
<dbReference type="PIRSF" id="PIRSF037677">
    <property type="entry name" value="DNA_mis_repair_Msh6"/>
    <property type="match status" value="1"/>
</dbReference>
<dbReference type="GO" id="GO:0005829">
    <property type="term" value="C:cytosol"/>
    <property type="evidence" value="ECO:0007669"/>
    <property type="project" value="TreeGrafter"/>
</dbReference>
<dbReference type="InterPro" id="IPR027417">
    <property type="entry name" value="P-loop_NTPase"/>
</dbReference>
<dbReference type="Proteomes" id="UP000317093">
    <property type="component" value="Chromosome"/>
</dbReference>
<evidence type="ECO:0000256" key="6">
    <source>
        <dbReference type="ARBA" id="ARBA00023125"/>
    </source>
</evidence>
<dbReference type="PANTHER" id="PTHR11361:SF34">
    <property type="entry name" value="DNA MISMATCH REPAIR PROTEIN MSH1, MITOCHONDRIAL"/>
    <property type="match status" value="1"/>
</dbReference>
<dbReference type="Pfam" id="PF01624">
    <property type="entry name" value="MutS_I"/>
    <property type="match status" value="1"/>
</dbReference>
<dbReference type="Gene3D" id="3.40.1170.10">
    <property type="entry name" value="DNA repair protein MutS, domain I"/>
    <property type="match status" value="1"/>
</dbReference>
<gene>
    <name evidence="9 14" type="primary">mutS</name>
    <name evidence="14" type="ORF">Pan216_08860</name>
</gene>
<evidence type="ECO:0000256" key="3">
    <source>
        <dbReference type="ARBA" id="ARBA00022741"/>
    </source>
</evidence>
<keyword evidence="11" id="KW-0175">Coiled coil</keyword>
<dbReference type="Pfam" id="PF05188">
    <property type="entry name" value="MutS_II"/>
    <property type="match status" value="1"/>
</dbReference>
<dbReference type="FunFam" id="1.10.1420.10:FF:000002">
    <property type="entry name" value="DNA mismatch repair protein MutS"/>
    <property type="match status" value="1"/>
</dbReference>
<dbReference type="NCBIfam" id="NF003810">
    <property type="entry name" value="PRK05399.1"/>
    <property type="match status" value="1"/>
</dbReference>
<feature type="domain" description="DNA mismatch repair proteins mutS family" evidence="13">
    <location>
        <begin position="691"/>
        <end position="707"/>
    </location>
</feature>
<evidence type="ECO:0000256" key="12">
    <source>
        <dbReference type="SAM" id="MobiDB-lite"/>
    </source>
</evidence>
<dbReference type="SMART" id="SM00534">
    <property type="entry name" value="MUTSac"/>
    <property type="match status" value="1"/>
</dbReference>
<dbReference type="InterPro" id="IPR007861">
    <property type="entry name" value="DNA_mismatch_repair_MutS_clamp"/>
</dbReference>
<keyword evidence="7 9" id="KW-0234">DNA repair</keyword>
<evidence type="ECO:0000256" key="10">
    <source>
        <dbReference type="RuleBase" id="RU003756"/>
    </source>
</evidence>
<dbReference type="PROSITE" id="PS00486">
    <property type="entry name" value="DNA_MISMATCH_REPAIR_2"/>
    <property type="match status" value="1"/>
</dbReference>
<evidence type="ECO:0000256" key="1">
    <source>
        <dbReference type="ARBA" id="ARBA00006271"/>
    </source>
</evidence>
<dbReference type="FunFam" id="3.40.50.300:FF:000870">
    <property type="entry name" value="MutS protein homolog 4"/>
    <property type="match status" value="1"/>
</dbReference>
<protein>
    <recommendedName>
        <fullName evidence="2 9">DNA mismatch repair protein MutS</fullName>
    </recommendedName>
</protein>
<dbReference type="SUPFAM" id="SSF55271">
    <property type="entry name" value="DNA repair protein MutS, domain I"/>
    <property type="match status" value="1"/>
</dbReference>
<dbReference type="Gene3D" id="1.10.1420.10">
    <property type="match status" value="2"/>
</dbReference>
<dbReference type="InterPro" id="IPR005748">
    <property type="entry name" value="DNA_mismatch_repair_MutS"/>
</dbReference>
<dbReference type="Pfam" id="PF05192">
    <property type="entry name" value="MutS_III"/>
    <property type="match status" value="1"/>
</dbReference>
<dbReference type="SUPFAM" id="SSF52540">
    <property type="entry name" value="P-loop containing nucleoside triphosphate hydrolases"/>
    <property type="match status" value="1"/>
</dbReference>
<accession>A0A518AZA5</accession>
<dbReference type="SUPFAM" id="SSF48334">
    <property type="entry name" value="DNA repair protein MutS, domain III"/>
    <property type="match status" value="1"/>
</dbReference>
<dbReference type="RefSeq" id="WP_145255281.1">
    <property type="nucleotide sequence ID" value="NZ_CP036279.1"/>
</dbReference>
<evidence type="ECO:0000256" key="9">
    <source>
        <dbReference type="HAMAP-Rule" id="MF_00096"/>
    </source>
</evidence>
<dbReference type="OrthoDB" id="9802448at2"/>
<dbReference type="Pfam" id="PF00488">
    <property type="entry name" value="MutS_V"/>
    <property type="match status" value="1"/>
</dbReference>
<feature type="coiled-coil region" evidence="11">
    <location>
        <begin position="506"/>
        <end position="548"/>
    </location>
</feature>
<dbReference type="EMBL" id="CP036279">
    <property type="protein sequence ID" value="QDU60049.1"/>
    <property type="molecule type" value="Genomic_DNA"/>
</dbReference>
<evidence type="ECO:0000256" key="11">
    <source>
        <dbReference type="SAM" id="Coils"/>
    </source>
</evidence>
<dbReference type="InterPro" id="IPR017261">
    <property type="entry name" value="DNA_mismatch_repair_MutS/MSH"/>
</dbReference>
<dbReference type="Pfam" id="PF05190">
    <property type="entry name" value="MutS_IV"/>
    <property type="match status" value="1"/>
</dbReference>